<evidence type="ECO:0000313" key="6">
    <source>
        <dbReference type="Proteomes" id="UP000179264"/>
    </source>
</evidence>
<dbReference type="SUPFAM" id="SSF53448">
    <property type="entry name" value="Nucleotide-diphospho-sugar transferases"/>
    <property type="match status" value="1"/>
</dbReference>
<organism evidence="5 6">
    <name type="scientific">Candidatus Zambryskibacteria bacterium RIFCSPHIGHO2_02_38_10.5</name>
    <dbReference type="NCBI Taxonomy" id="1802742"/>
    <lineage>
        <taxon>Bacteria</taxon>
        <taxon>Candidatus Zambryskiibacteriota</taxon>
    </lineage>
</organism>
<dbReference type="InterPro" id="IPR001173">
    <property type="entry name" value="Glyco_trans_2-like"/>
</dbReference>
<dbReference type="Gene3D" id="3.90.550.10">
    <property type="entry name" value="Spore Coat Polysaccharide Biosynthesis Protein SpsA, Chain A"/>
    <property type="match status" value="1"/>
</dbReference>
<keyword evidence="2" id="KW-0328">Glycosyltransferase</keyword>
<dbReference type="GO" id="GO:0004582">
    <property type="term" value="F:dolichyl-phosphate beta-D-mannosyltransferase activity"/>
    <property type="evidence" value="ECO:0007669"/>
    <property type="project" value="InterPro"/>
</dbReference>
<accession>A0A1G2TAL9</accession>
<dbReference type="GO" id="GO:0009247">
    <property type="term" value="P:glycolipid biosynthetic process"/>
    <property type="evidence" value="ECO:0007669"/>
    <property type="project" value="TreeGrafter"/>
</dbReference>
<dbReference type="PANTHER" id="PTHR43398">
    <property type="entry name" value="DOLICHOL-PHOSPHATE MANNOSYLTRANSFERASE SUBUNIT 1"/>
    <property type="match status" value="1"/>
</dbReference>
<proteinExistence type="inferred from homology"/>
<evidence type="ECO:0000259" key="4">
    <source>
        <dbReference type="Pfam" id="PF00535"/>
    </source>
</evidence>
<comment type="similarity">
    <text evidence="1">Belongs to the glycosyltransferase 2 family.</text>
</comment>
<dbReference type="PANTHER" id="PTHR43398:SF1">
    <property type="entry name" value="DOLICHOL-PHOSPHATE MANNOSYLTRANSFERASE SUBUNIT 1"/>
    <property type="match status" value="1"/>
</dbReference>
<dbReference type="InterPro" id="IPR039528">
    <property type="entry name" value="DPM1-like"/>
</dbReference>
<evidence type="ECO:0000313" key="5">
    <source>
        <dbReference type="EMBL" id="OHA93779.1"/>
    </source>
</evidence>
<dbReference type="Pfam" id="PF00535">
    <property type="entry name" value="Glycos_transf_2"/>
    <property type="match status" value="1"/>
</dbReference>
<feature type="domain" description="Glycosyltransferase 2-like" evidence="4">
    <location>
        <begin position="10"/>
        <end position="176"/>
    </location>
</feature>
<dbReference type="Proteomes" id="UP000179264">
    <property type="component" value="Unassembled WGS sequence"/>
</dbReference>
<evidence type="ECO:0000256" key="2">
    <source>
        <dbReference type="ARBA" id="ARBA00022676"/>
    </source>
</evidence>
<comment type="caution">
    <text evidence="5">The sequence shown here is derived from an EMBL/GenBank/DDBJ whole genome shotgun (WGS) entry which is preliminary data.</text>
</comment>
<reference evidence="5 6" key="1">
    <citation type="journal article" date="2016" name="Nat. Commun.">
        <title>Thousands of microbial genomes shed light on interconnected biogeochemical processes in an aquifer system.</title>
        <authorList>
            <person name="Anantharaman K."/>
            <person name="Brown C.T."/>
            <person name="Hug L.A."/>
            <person name="Sharon I."/>
            <person name="Castelle C.J."/>
            <person name="Probst A.J."/>
            <person name="Thomas B.C."/>
            <person name="Singh A."/>
            <person name="Wilkins M.J."/>
            <person name="Karaoz U."/>
            <person name="Brodie E.L."/>
            <person name="Williams K.H."/>
            <person name="Hubbard S.S."/>
            <person name="Banfield J.F."/>
        </authorList>
    </citation>
    <scope>NUCLEOTIDE SEQUENCE [LARGE SCALE GENOMIC DNA]</scope>
</reference>
<dbReference type="AlphaFoldDB" id="A0A1G2TAL9"/>
<protein>
    <recommendedName>
        <fullName evidence="4">Glycosyltransferase 2-like domain-containing protein</fullName>
    </recommendedName>
</protein>
<sequence length="241" mass="27641">MASKSKRIAIVIPMFNEEKIAGKAIDRVIEIIRKIKAKVKLIVVNDGSRDDTLQILNNKRRIYPGKLTIVSYPKNKGYGKALQQGISKANKLKFDYVLFMDSDLTNNPKDILLFMEKMNDDPDCIKGSRYINGGGMKGVSLKRRVLSRVGNLIASLCFRLGIKDHTNGFRMLKLSKIKGIKFRENSFAIILEELYHLKKRRAKIVEIPVMLTSRKNTKTHFKYNITTFYNYGKYAIKALFV</sequence>
<evidence type="ECO:0000256" key="3">
    <source>
        <dbReference type="ARBA" id="ARBA00022679"/>
    </source>
</evidence>
<dbReference type="EMBL" id="MHVL01000011">
    <property type="protein sequence ID" value="OHA93779.1"/>
    <property type="molecule type" value="Genomic_DNA"/>
</dbReference>
<keyword evidence="3" id="KW-0808">Transferase</keyword>
<dbReference type="CDD" id="cd04179">
    <property type="entry name" value="DPM_DPG-synthase_like"/>
    <property type="match status" value="1"/>
</dbReference>
<gene>
    <name evidence="5" type="ORF">A2W58_01485</name>
</gene>
<name>A0A1G2TAL9_9BACT</name>
<dbReference type="InterPro" id="IPR029044">
    <property type="entry name" value="Nucleotide-diphossugar_trans"/>
</dbReference>
<evidence type="ECO:0000256" key="1">
    <source>
        <dbReference type="ARBA" id="ARBA00006739"/>
    </source>
</evidence>
<dbReference type="GO" id="GO:0016020">
    <property type="term" value="C:membrane"/>
    <property type="evidence" value="ECO:0007669"/>
    <property type="project" value="GOC"/>
</dbReference>